<name>A0A1E3XCA0_9BACT</name>
<feature type="domain" description="AAA" evidence="1">
    <location>
        <begin position="19"/>
        <end position="136"/>
    </location>
</feature>
<evidence type="ECO:0000259" key="1">
    <source>
        <dbReference type="Pfam" id="PF13173"/>
    </source>
</evidence>
<dbReference type="Proteomes" id="UP000094056">
    <property type="component" value="Unassembled WGS sequence"/>
</dbReference>
<protein>
    <recommendedName>
        <fullName evidence="5">ATP-binding protein</fullName>
    </recommendedName>
</protein>
<proteinExistence type="predicted"/>
<dbReference type="PANTHER" id="PTHR43566:SF2">
    <property type="entry name" value="DUF4143 DOMAIN-CONTAINING PROTEIN"/>
    <property type="match status" value="1"/>
</dbReference>
<evidence type="ECO:0008006" key="5">
    <source>
        <dbReference type="Google" id="ProtNLM"/>
    </source>
</evidence>
<reference evidence="3 4" key="1">
    <citation type="submission" date="2016-07" db="EMBL/GenBank/DDBJ databases">
        <title>Draft genome of Scalindua rubra, obtained from a brine-seawater interface in the Red Sea, sheds light on salt adaptation in anammox bacteria.</title>
        <authorList>
            <person name="Speth D.R."/>
            <person name="Lagkouvardos I."/>
            <person name="Wang Y."/>
            <person name="Qian P.-Y."/>
            <person name="Dutilh B.E."/>
            <person name="Jetten M.S."/>
        </authorList>
    </citation>
    <scope>NUCLEOTIDE SEQUENCE [LARGE SCALE GENOMIC DNA]</scope>
    <source>
        <strain evidence="3">BSI-1</strain>
    </source>
</reference>
<accession>A0A1E3XCA0</accession>
<dbReference type="Pfam" id="PF13635">
    <property type="entry name" value="DUF4143"/>
    <property type="match status" value="1"/>
</dbReference>
<gene>
    <name evidence="3" type="ORF">SCARUB_02246</name>
</gene>
<dbReference type="EMBL" id="MAYW01000055">
    <property type="protein sequence ID" value="ODS32594.1"/>
    <property type="molecule type" value="Genomic_DNA"/>
</dbReference>
<feature type="domain" description="DUF4143" evidence="2">
    <location>
        <begin position="169"/>
        <end position="329"/>
    </location>
</feature>
<evidence type="ECO:0000313" key="3">
    <source>
        <dbReference type="EMBL" id="ODS32594.1"/>
    </source>
</evidence>
<dbReference type="PANTHER" id="PTHR43566">
    <property type="entry name" value="CONSERVED PROTEIN"/>
    <property type="match status" value="1"/>
</dbReference>
<dbReference type="SUPFAM" id="SSF52540">
    <property type="entry name" value="P-loop containing nucleoside triphosphate hydrolases"/>
    <property type="match status" value="1"/>
</dbReference>
<dbReference type="InterPro" id="IPR041682">
    <property type="entry name" value="AAA_14"/>
</dbReference>
<dbReference type="Pfam" id="PF13173">
    <property type="entry name" value="AAA_14"/>
    <property type="match status" value="1"/>
</dbReference>
<dbReference type="InterPro" id="IPR025420">
    <property type="entry name" value="DUF4143"/>
</dbReference>
<dbReference type="AlphaFoldDB" id="A0A1E3XCA0"/>
<sequence length="386" mass="43591">MRFVPRLITSELKKASKNFPALIVTGPRRAGKTTLLRKCFPHASYHLIEDPDIIARLRSDPRSYIDTIKVPAILDEIQNVPEVLNYIRSRVDKSPHKNGQWFLTGSQEAPLMQGVSESMAGRAAIFQLLPFSQEETSKVSVFRGGFPEPIARPIAADTWFRSYIQTYLERDVRVVSSIRDLAVFRRFLSILASRVGQILNRTDLAAPLGVSVPTISEWMSILEITSQIILVPPYYENFGKRMIKSSKIYFTDSGMLCHLLGIQSKPMLLNSPFLGPVFEGFIASEILKKQYNSGKRRELYFFRDQQGLEVDFLIPTGNKKLILLESKASSTITPQMAYSIKRLRGYISNYSVKSFLVHLPSKKQETISAIVPGVKAIPSDALDRVF</sequence>
<comment type="caution">
    <text evidence="3">The sequence shown here is derived from an EMBL/GenBank/DDBJ whole genome shotgun (WGS) entry which is preliminary data.</text>
</comment>
<organism evidence="3 4">
    <name type="scientific">Candidatus Scalindua rubra</name>
    <dbReference type="NCBI Taxonomy" id="1872076"/>
    <lineage>
        <taxon>Bacteria</taxon>
        <taxon>Pseudomonadati</taxon>
        <taxon>Planctomycetota</taxon>
        <taxon>Candidatus Brocadiia</taxon>
        <taxon>Candidatus Brocadiales</taxon>
        <taxon>Candidatus Scalinduaceae</taxon>
        <taxon>Candidatus Scalindua</taxon>
    </lineage>
</organism>
<evidence type="ECO:0000313" key="4">
    <source>
        <dbReference type="Proteomes" id="UP000094056"/>
    </source>
</evidence>
<evidence type="ECO:0000259" key="2">
    <source>
        <dbReference type="Pfam" id="PF13635"/>
    </source>
</evidence>
<dbReference type="InterPro" id="IPR027417">
    <property type="entry name" value="P-loop_NTPase"/>
</dbReference>